<keyword evidence="13" id="KW-0808">Transferase</keyword>
<keyword evidence="5" id="KW-0862">Zinc</keyword>
<evidence type="ECO:0000256" key="9">
    <source>
        <dbReference type="PROSITE-ProRule" id="PRU00175"/>
    </source>
</evidence>
<evidence type="ECO:0000313" key="13">
    <source>
        <dbReference type="RefSeq" id="XP_033460727.1"/>
    </source>
</evidence>
<dbReference type="PROSITE" id="PS50089">
    <property type="entry name" value="ZF_RING_2"/>
    <property type="match status" value="1"/>
</dbReference>
<proteinExistence type="predicted"/>
<dbReference type="GO" id="GO:0061575">
    <property type="term" value="F:cyclin-dependent protein serine/threonine kinase activator activity"/>
    <property type="evidence" value="ECO:0007669"/>
    <property type="project" value="InterPro"/>
</dbReference>
<keyword evidence="12" id="KW-1185">Reference proteome</keyword>
<dbReference type="InterPro" id="IPR013083">
    <property type="entry name" value="Znf_RING/FYVE/PHD"/>
</dbReference>
<feature type="domain" description="RING-type" evidence="11">
    <location>
        <begin position="26"/>
        <end position="69"/>
    </location>
</feature>
<reference evidence="13" key="1">
    <citation type="submission" date="2020-01" db="EMBL/GenBank/DDBJ databases">
        <authorList>
            <consortium name="DOE Joint Genome Institute"/>
            <person name="Haridas S."/>
            <person name="Albert R."/>
            <person name="Binder M."/>
            <person name="Bloem J."/>
            <person name="Labutti K."/>
            <person name="Salamov A."/>
            <person name="Andreopoulos B."/>
            <person name="Baker S.E."/>
            <person name="Barry K."/>
            <person name="Bills G."/>
            <person name="Bluhm B.H."/>
            <person name="Cannon C."/>
            <person name="Castanera R."/>
            <person name="Culley D.E."/>
            <person name="Daum C."/>
            <person name="Ezra D."/>
            <person name="Gonzalez J.B."/>
            <person name="Henrissat B."/>
            <person name="Kuo A."/>
            <person name="Liang C."/>
            <person name="Lipzen A."/>
            <person name="Lutzoni F."/>
            <person name="Magnuson J."/>
            <person name="Mondo S."/>
            <person name="Nolan M."/>
            <person name="Ohm R."/>
            <person name="Pangilinan J."/>
            <person name="Park H.-J."/>
            <person name="Ramirez L."/>
            <person name="Alfaro M."/>
            <person name="Sun H."/>
            <person name="Tritt A."/>
            <person name="Yoshinaga Y."/>
            <person name="Zwiers L.-H."/>
            <person name="Turgeon B.G."/>
            <person name="Goodwin S.B."/>
            <person name="Spatafora J.W."/>
            <person name="Crous P.W."/>
            <person name="Grigoriev I.V."/>
        </authorList>
    </citation>
    <scope>NUCLEOTIDE SEQUENCE</scope>
    <source>
        <strain evidence="13">CBS 342.82</strain>
    </source>
</reference>
<dbReference type="InterPro" id="IPR004575">
    <property type="entry name" value="MAT1/Tfb3"/>
</dbReference>
<evidence type="ECO:0000256" key="8">
    <source>
        <dbReference type="ARBA" id="ARBA00033277"/>
    </source>
</evidence>
<dbReference type="InterPro" id="IPR015877">
    <property type="entry name" value="MAT1_centre"/>
</dbReference>
<dbReference type="PANTHER" id="PTHR12683:SF13">
    <property type="entry name" value="CDK-ACTIVATING KINASE ASSEMBLY FACTOR MAT1"/>
    <property type="match status" value="1"/>
</dbReference>
<organism evidence="13">
    <name type="scientific">Dissoconium aciculare CBS 342.82</name>
    <dbReference type="NCBI Taxonomy" id="1314786"/>
    <lineage>
        <taxon>Eukaryota</taxon>
        <taxon>Fungi</taxon>
        <taxon>Dikarya</taxon>
        <taxon>Ascomycota</taxon>
        <taxon>Pezizomycotina</taxon>
        <taxon>Dothideomycetes</taxon>
        <taxon>Dothideomycetidae</taxon>
        <taxon>Mycosphaerellales</taxon>
        <taxon>Dissoconiaceae</taxon>
        <taxon>Dissoconium</taxon>
    </lineage>
</organism>
<dbReference type="NCBIfam" id="TIGR00570">
    <property type="entry name" value="cdk7"/>
    <property type="match status" value="1"/>
</dbReference>
<reference evidence="13" key="3">
    <citation type="submission" date="2025-08" db="UniProtKB">
        <authorList>
            <consortium name="RefSeq"/>
        </authorList>
    </citation>
    <scope>IDENTIFICATION</scope>
    <source>
        <strain evidence="13">CBS 342.82</strain>
    </source>
</reference>
<evidence type="ECO:0000256" key="2">
    <source>
        <dbReference type="ARBA" id="ARBA00022257"/>
    </source>
</evidence>
<dbReference type="GO" id="GO:0006289">
    <property type="term" value="P:nucleotide-excision repair"/>
    <property type="evidence" value="ECO:0007669"/>
    <property type="project" value="InterPro"/>
</dbReference>
<reference evidence="13" key="2">
    <citation type="submission" date="2020-04" db="EMBL/GenBank/DDBJ databases">
        <authorList>
            <consortium name="NCBI Genome Project"/>
        </authorList>
    </citation>
    <scope>NUCLEOTIDE SEQUENCE</scope>
    <source>
        <strain evidence="13">CBS 342.82</strain>
    </source>
</reference>
<dbReference type="Gene3D" id="3.30.40.10">
    <property type="entry name" value="Zinc/RING finger domain, C3HC4 (zinc finger)"/>
    <property type="match status" value="1"/>
</dbReference>
<dbReference type="InterPro" id="IPR001841">
    <property type="entry name" value="Znf_RING"/>
</dbReference>
<dbReference type="OrthoDB" id="5963at2759"/>
<keyword evidence="4 9" id="KW-0863">Zinc-finger</keyword>
<evidence type="ECO:0000313" key="12">
    <source>
        <dbReference type="Proteomes" id="UP000504637"/>
    </source>
</evidence>
<evidence type="ECO:0000256" key="4">
    <source>
        <dbReference type="ARBA" id="ARBA00022771"/>
    </source>
</evidence>
<evidence type="ECO:0000256" key="3">
    <source>
        <dbReference type="ARBA" id="ARBA00022723"/>
    </source>
</evidence>
<accession>A0A6J3M6K0</accession>
<dbReference type="FunFam" id="3.30.40.10:FF:000037">
    <property type="entry name" value="Cdk-activating kinase assembly factor MAT1, centre"/>
    <property type="match status" value="1"/>
</dbReference>
<evidence type="ECO:0000256" key="10">
    <source>
        <dbReference type="SAM" id="MobiDB-lite"/>
    </source>
</evidence>
<dbReference type="Pfam" id="PF17121">
    <property type="entry name" value="zf-C3HC4_5"/>
    <property type="match status" value="1"/>
</dbReference>
<dbReference type="GO" id="GO:0070985">
    <property type="term" value="C:transcription factor TFIIK complex"/>
    <property type="evidence" value="ECO:0007669"/>
    <property type="project" value="UniProtKB-ARBA"/>
</dbReference>
<dbReference type="AlphaFoldDB" id="A0A6J3M6K0"/>
<dbReference type="PROSITE" id="PS00518">
    <property type="entry name" value="ZF_RING_1"/>
    <property type="match status" value="1"/>
</dbReference>
<dbReference type="Pfam" id="PF06391">
    <property type="entry name" value="MAT1"/>
    <property type="match status" value="1"/>
</dbReference>
<keyword evidence="13" id="KW-0418">Kinase</keyword>
<sequence>MSRAAQPGAAPRDSRLGNGEGKDDICPVCKSSRYMNVNLKLLINPTCYHKMCQSCVDRVFLHGKANCPIPGCKHTLKKSGFRTQTFEDLKVEREVDIRKEVAAVFNRREDDFESLRDYNDYLNTVEDIIFNLVNLVDVEATKRKFEQYKVQHEKEIKENASLAEQEALQSHAQHKAEREQARQRREAARREEAEERREVEENRRDVLRRLERGQDPAKVAKEGQQIALRRRQDRQIGAEPKPQPHGDPSSHVGEDAGGLAFRGLRTRQKAEPEGPVDPFGGITFHKRKYFTPQDDYVWDALQVSRKDPLIGAGGYSIQSYTNRALCEAFLGLGVFVADEASERQTAKIDGGAVGTARAQIGVRTMHVENQF</sequence>
<name>A0A6J3M6K0_9PEZI</name>
<keyword evidence="3" id="KW-0479">Metal-binding</keyword>
<dbReference type="Proteomes" id="UP000504637">
    <property type="component" value="Unplaced"/>
</dbReference>
<dbReference type="PANTHER" id="PTHR12683">
    <property type="entry name" value="CDK-ACTIVATING KINASE ASSEMBLY FACTOR MAT1"/>
    <property type="match status" value="1"/>
</dbReference>
<evidence type="ECO:0000256" key="1">
    <source>
        <dbReference type="ARBA" id="ARBA00004123"/>
    </source>
</evidence>
<evidence type="ECO:0000259" key="11">
    <source>
        <dbReference type="PROSITE" id="PS50089"/>
    </source>
</evidence>
<feature type="region of interest" description="Disordered" evidence="10">
    <location>
        <begin position="166"/>
        <end position="257"/>
    </location>
</feature>
<dbReference type="GeneID" id="54362515"/>
<evidence type="ECO:0000256" key="6">
    <source>
        <dbReference type="ARBA" id="ARBA00023242"/>
    </source>
</evidence>
<comment type="subcellular location">
    <subcellularLocation>
        <location evidence="1">Nucleus</location>
    </subcellularLocation>
</comment>
<dbReference type="GO" id="GO:0006357">
    <property type="term" value="P:regulation of transcription by RNA polymerase II"/>
    <property type="evidence" value="ECO:0007669"/>
    <property type="project" value="TreeGrafter"/>
</dbReference>
<evidence type="ECO:0000256" key="7">
    <source>
        <dbReference type="ARBA" id="ARBA00029873"/>
    </source>
</evidence>
<dbReference type="SUPFAM" id="SSF57850">
    <property type="entry name" value="RING/U-box"/>
    <property type="match status" value="1"/>
</dbReference>
<dbReference type="GO" id="GO:0008270">
    <property type="term" value="F:zinc ion binding"/>
    <property type="evidence" value="ECO:0007669"/>
    <property type="project" value="UniProtKB-KW"/>
</dbReference>
<keyword evidence="6" id="KW-0539">Nucleus</keyword>
<protein>
    <recommendedName>
        <fullName evidence="2">RNA polymerase II transcription factor B subunit 3</fullName>
    </recommendedName>
    <alternativeName>
        <fullName evidence="8">RNA polymerase II transcription factor B 38 kDa subunit</fullName>
    </alternativeName>
    <alternativeName>
        <fullName evidence="7">RNA polymerase II transcription factor B p38 subunit</fullName>
    </alternativeName>
</protein>
<evidence type="ECO:0000256" key="5">
    <source>
        <dbReference type="ARBA" id="ARBA00022833"/>
    </source>
</evidence>
<dbReference type="InterPro" id="IPR017907">
    <property type="entry name" value="Znf_RING_CS"/>
</dbReference>
<dbReference type="RefSeq" id="XP_033460727.1">
    <property type="nucleotide sequence ID" value="XM_033604715.1"/>
</dbReference>
<dbReference type="GO" id="GO:0016301">
    <property type="term" value="F:kinase activity"/>
    <property type="evidence" value="ECO:0007669"/>
    <property type="project" value="UniProtKB-KW"/>
</dbReference>
<gene>
    <name evidence="13" type="ORF">K489DRAFT_379680</name>
</gene>
<feature type="compositionally biased region" description="Basic and acidic residues" evidence="10">
    <location>
        <begin position="174"/>
        <end position="221"/>
    </location>
</feature>